<comment type="caution">
    <text evidence="3">The sequence shown here is derived from an EMBL/GenBank/DDBJ whole genome shotgun (WGS) entry which is preliminary data.</text>
</comment>
<reference evidence="3 4" key="1">
    <citation type="journal article" date="2015" name="Nature">
        <title>rRNA introns, odd ribosomes, and small enigmatic genomes across a large radiation of phyla.</title>
        <authorList>
            <person name="Brown C.T."/>
            <person name="Hug L.A."/>
            <person name="Thomas B.C."/>
            <person name="Sharon I."/>
            <person name="Castelle C.J."/>
            <person name="Singh A."/>
            <person name="Wilkins M.J."/>
            <person name="Williams K.H."/>
            <person name="Banfield J.F."/>
        </authorList>
    </citation>
    <scope>NUCLEOTIDE SEQUENCE [LARGE SCALE GENOMIC DNA]</scope>
</reference>
<name>A0A0G0U5H8_9BACT</name>
<feature type="domain" description="EfeO-type cupredoxin-like" evidence="2">
    <location>
        <begin position="68"/>
        <end position="156"/>
    </location>
</feature>
<evidence type="ECO:0000259" key="2">
    <source>
        <dbReference type="Pfam" id="PF13473"/>
    </source>
</evidence>
<sequence>MDKNSAQKSSLHSLLIFISMLALMVGFLTYLYLQNKELEKLANYQPANSPLTSVTAQPSAPSGLFPGEASVVVTSDGFIPATLLVKKGSLVTFLNQDRKNHQIYSDPHPSHNKYPLLNFDEPLTKDSSLTVIFDKTGTYTFHNESNPSKIRGTIVVE</sequence>
<dbReference type="SUPFAM" id="SSF49503">
    <property type="entry name" value="Cupredoxins"/>
    <property type="match status" value="1"/>
</dbReference>
<gene>
    <name evidence="3" type="ORF">UU29_C0013G0014</name>
</gene>
<evidence type="ECO:0000313" key="3">
    <source>
        <dbReference type="EMBL" id="KKR82426.1"/>
    </source>
</evidence>
<dbReference type="Pfam" id="PF13473">
    <property type="entry name" value="Cupredoxin_1"/>
    <property type="match status" value="1"/>
</dbReference>
<keyword evidence="1" id="KW-0472">Membrane</keyword>
<protein>
    <recommendedName>
        <fullName evidence="2">EfeO-type cupredoxin-like domain-containing protein</fullName>
    </recommendedName>
</protein>
<keyword evidence="1" id="KW-1133">Transmembrane helix</keyword>
<organism evidence="3 4">
    <name type="scientific">Candidatus Daviesbacteria bacterium GW2011_GWA2_40_9</name>
    <dbReference type="NCBI Taxonomy" id="1618424"/>
    <lineage>
        <taxon>Bacteria</taxon>
        <taxon>Candidatus Daviesiibacteriota</taxon>
    </lineage>
</organism>
<dbReference type="InterPro" id="IPR028096">
    <property type="entry name" value="EfeO_Cupredoxin"/>
</dbReference>
<dbReference type="EMBL" id="LCAB01000013">
    <property type="protein sequence ID" value="KKR82426.1"/>
    <property type="molecule type" value="Genomic_DNA"/>
</dbReference>
<dbReference type="InterPro" id="IPR008972">
    <property type="entry name" value="Cupredoxin"/>
</dbReference>
<evidence type="ECO:0000313" key="4">
    <source>
        <dbReference type="Proteomes" id="UP000034601"/>
    </source>
</evidence>
<keyword evidence="1" id="KW-0812">Transmembrane</keyword>
<feature type="transmembrane region" description="Helical" evidence="1">
    <location>
        <begin position="12"/>
        <end position="33"/>
    </location>
</feature>
<accession>A0A0G0U5H8</accession>
<proteinExistence type="predicted"/>
<dbReference type="Gene3D" id="2.60.40.420">
    <property type="entry name" value="Cupredoxins - blue copper proteins"/>
    <property type="match status" value="1"/>
</dbReference>
<dbReference type="Proteomes" id="UP000034601">
    <property type="component" value="Unassembled WGS sequence"/>
</dbReference>
<dbReference type="AlphaFoldDB" id="A0A0G0U5H8"/>
<evidence type="ECO:0000256" key="1">
    <source>
        <dbReference type="SAM" id="Phobius"/>
    </source>
</evidence>